<comment type="similarity">
    <text evidence="2">Belongs to the FliH family.</text>
</comment>
<dbReference type="InterPro" id="IPR018035">
    <property type="entry name" value="Flagellar_FliH/T3SS_HrpE"/>
</dbReference>
<keyword evidence="4" id="KW-1005">Bacterial flagellum biogenesis</keyword>
<proteinExistence type="inferred from homology"/>
<gene>
    <name evidence="11" type="ORF">J2R98_000423</name>
</gene>
<comment type="caution">
    <text evidence="11">The sequence shown here is derived from an EMBL/GenBank/DDBJ whole genome shotgun (WGS) entry which is preliminary data.</text>
</comment>
<accession>A0ABU0DQZ2</accession>
<feature type="coiled-coil region" evidence="8">
    <location>
        <begin position="42"/>
        <end position="147"/>
    </location>
</feature>
<dbReference type="NCBIfam" id="TIGR03825">
    <property type="entry name" value="FliH_bacil"/>
    <property type="match status" value="1"/>
</dbReference>
<keyword evidence="3" id="KW-0813">Transport</keyword>
<organism evidence="11 12">
    <name type="scientific">Alkalibacillus filiformis</name>
    <dbReference type="NCBI Taxonomy" id="200990"/>
    <lineage>
        <taxon>Bacteria</taxon>
        <taxon>Bacillati</taxon>
        <taxon>Bacillota</taxon>
        <taxon>Bacilli</taxon>
        <taxon>Bacillales</taxon>
        <taxon>Bacillaceae</taxon>
        <taxon>Alkalibacillus</taxon>
    </lineage>
</organism>
<keyword evidence="12" id="KW-1185">Reference proteome</keyword>
<dbReference type="InterPro" id="IPR022524">
    <property type="entry name" value="FliH_Bacilli"/>
</dbReference>
<evidence type="ECO:0000313" key="12">
    <source>
        <dbReference type="Proteomes" id="UP001236723"/>
    </source>
</evidence>
<keyword evidence="5" id="KW-0653">Protein transport</keyword>
<evidence type="ECO:0000256" key="3">
    <source>
        <dbReference type="ARBA" id="ARBA00022448"/>
    </source>
</evidence>
<dbReference type="Pfam" id="PF02108">
    <property type="entry name" value="FliH"/>
    <property type="match status" value="1"/>
</dbReference>
<keyword evidence="6" id="KW-1006">Bacterial flagellum protein export</keyword>
<evidence type="ECO:0000256" key="5">
    <source>
        <dbReference type="ARBA" id="ARBA00022927"/>
    </source>
</evidence>
<evidence type="ECO:0000256" key="8">
    <source>
        <dbReference type="SAM" id="Coils"/>
    </source>
</evidence>
<evidence type="ECO:0000256" key="4">
    <source>
        <dbReference type="ARBA" id="ARBA00022795"/>
    </source>
</evidence>
<feature type="domain" description="Flagellar assembly protein FliH/Type III secretion system HrpE" evidence="10">
    <location>
        <begin position="119"/>
        <end position="242"/>
    </location>
</feature>
<keyword evidence="11" id="KW-0966">Cell projection</keyword>
<keyword evidence="8" id="KW-0175">Coiled coil</keyword>
<feature type="region of interest" description="Disordered" evidence="9">
    <location>
        <begin position="15"/>
        <end position="41"/>
    </location>
</feature>
<evidence type="ECO:0000256" key="9">
    <source>
        <dbReference type="SAM" id="MobiDB-lite"/>
    </source>
</evidence>
<dbReference type="EMBL" id="JAUSUP010000001">
    <property type="protein sequence ID" value="MDQ0350620.1"/>
    <property type="molecule type" value="Genomic_DNA"/>
</dbReference>
<feature type="compositionally biased region" description="Basic and acidic residues" evidence="9">
    <location>
        <begin position="27"/>
        <end position="41"/>
    </location>
</feature>
<evidence type="ECO:0000313" key="11">
    <source>
        <dbReference type="EMBL" id="MDQ0350620.1"/>
    </source>
</evidence>
<comment type="function">
    <text evidence="1">Needed for flagellar regrowth and assembly.</text>
</comment>
<protein>
    <recommendedName>
        <fullName evidence="7">Flagellar assembly protein FliH</fullName>
    </recommendedName>
</protein>
<evidence type="ECO:0000256" key="6">
    <source>
        <dbReference type="ARBA" id="ARBA00023225"/>
    </source>
</evidence>
<dbReference type="PANTHER" id="PTHR34982">
    <property type="entry name" value="YOP PROTEINS TRANSLOCATION PROTEIN L"/>
    <property type="match status" value="1"/>
</dbReference>
<keyword evidence="11" id="KW-0282">Flagellum</keyword>
<sequence>MSNLYQSTRVVKPKTIQVKPVGQSNEVHVEEKGHEDQQEDLHQKITDKLKPADEKLKEAENEANKLIEEAQLQIVKEKEQLEVEKQEVFEMASQKGYDEGYRSGQHTAEQNYAELIELAEQTLNRTKQDYQNQLQSAETEIISIALEAAEKIIQTKLNEEPEVFKHLVKSVIDEVSDQDEIKVYVHVSQYELLLEHKEDLLSLMNSEHTLSIYPKKELNKNDCIIETLNGQIDTSIDTKLSQLKKVLGTYEKE</sequence>
<dbReference type="InterPro" id="IPR051472">
    <property type="entry name" value="T3SS_Stator/FliH"/>
</dbReference>
<dbReference type="RefSeq" id="WP_307065631.1">
    <property type="nucleotide sequence ID" value="NZ_JAUSUP010000001.1"/>
</dbReference>
<evidence type="ECO:0000256" key="7">
    <source>
        <dbReference type="NCBIfam" id="TIGR03825"/>
    </source>
</evidence>
<evidence type="ECO:0000256" key="1">
    <source>
        <dbReference type="ARBA" id="ARBA00003041"/>
    </source>
</evidence>
<evidence type="ECO:0000259" key="10">
    <source>
        <dbReference type="Pfam" id="PF02108"/>
    </source>
</evidence>
<evidence type="ECO:0000256" key="2">
    <source>
        <dbReference type="ARBA" id="ARBA00006602"/>
    </source>
</evidence>
<reference evidence="11 12" key="1">
    <citation type="submission" date="2023-07" db="EMBL/GenBank/DDBJ databases">
        <title>Genomic Encyclopedia of Type Strains, Phase IV (KMG-IV): sequencing the most valuable type-strain genomes for metagenomic binning, comparative biology and taxonomic classification.</title>
        <authorList>
            <person name="Goeker M."/>
        </authorList>
    </citation>
    <scope>NUCLEOTIDE SEQUENCE [LARGE SCALE GENOMIC DNA]</scope>
    <source>
        <strain evidence="11 12">DSM 15448</strain>
    </source>
</reference>
<keyword evidence="11" id="KW-0969">Cilium</keyword>
<dbReference type="PANTHER" id="PTHR34982:SF1">
    <property type="entry name" value="FLAGELLAR ASSEMBLY PROTEIN FLIH"/>
    <property type="match status" value="1"/>
</dbReference>
<dbReference type="Proteomes" id="UP001236723">
    <property type="component" value="Unassembled WGS sequence"/>
</dbReference>
<name>A0ABU0DQZ2_9BACI</name>